<dbReference type="InterPro" id="IPR019775">
    <property type="entry name" value="WD40_repeat_CS"/>
</dbReference>
<evidence type="ECO:0000256" key="3">
    <source>
        <dbReference type="ARBA" id="ARBA00022574"/>
    </source>
</evidence>
<keyword evidence="5" id="KW-0677">Repeat</keyword>
<accession>A0A1E4T6J4</accession>
<name>A0A1E4T6J4_9ASCO</name>
<dbReference type="GO" id="GO:1905786">
    <property type="term" value="P:positive regulation of anaphase-promoting complex-dependent catabolic process"/>
    <property type="evidence" value="ECO:0007669"/>
    <property type="project" value="TreeGrafter"/>
</dbReference>
<evidence type="ECO:0000256" key="9">
    <source>
        <dbReference type="SAM" id="MobiDB-lite"/>
    </source>
</evidence>
<evidence type="ECO:0000256" key="5">
    <source>
        <dbReference type="ARBA" id="ARBA00022737"/>
    </source>
</evidence>
<dbReference type="SMART" id="SM00320">
    <property type="entry name" value="WD40"/>
    <property type="match status" value="6"/>
</dbReference>
<keyword evidence="13" id="KW-1185">Reference proteome</keyword>
<feature type="repeat" description="WD" evidence="8">
    <location>
        <begin position="510"/>
        <end position="551"/>
    </location>
</feature>
<evidence type="ECO:0000259" key="10">
    <source>
        <dbReference type="Pfam" id="PF12862"/>
    </source>
</evidence>
<dbReference type="PANTHER" id="PTHR19918">
    <property type="entry name" value="CELL DIVISION CYCLE 20 CDC20 FIZZY -RELATED"/>
    <property type="match status" value="1"/>
</dbReference>
<proteinExistence type="inferred from homology"/>
<feature type="domain" description="Anaphase-promoting complex subunit 5" evidence="10">
    <location>
        <begin position="884"/>
        <end position="973"/>
    </location>
</feature>
<evidence type="ECO:0000259" key="11">
    <source>
        <dbReference type="Pfam" id="PF24807"/>
    </source>
</evidence>
<dbReference type="STRING" id="983967.A0A1E4T6J4"/>
<dbReference type="OrthoDB" id="10263272at2759"/>
<feature type="compositionally biased region" description="Low complexity" evidence="9">
    <location>
        <begin position="32"/>
        <end position="45"/>
    </location>
</feature>
<feature type="region of interest" description="Disordered" evidence="9">
    <location>
        <begin position="138"/>
        <end position="212"/>
    </location>
</feature>
<dbReference type="PROSITE" id="PS00678">
    <property type="entry name" value="WD_REPEATS_1"/>
    <property type="match status" value="1"/>
</dbReference>
<feature type="compositionally biased region" description="Polar residues" evidence="9">
    <location>
        <begin position="138"/>
        <end position="180"/>
    </location>
</feature>
<dbReference type="InterPro" id="IPR001680">
    <property type="entry name" value="WD40_rpt"/>
</dbReference>
<dbReference type="InterPro" id="IPR036322">
    <property type="entry name" value="WD40_repeat_dom_sf"/>
</dbReference>
<comment type="similarity">
    <text evidence="2">Belongs to the WD repeat CDC20/Fizzy family.</text>
</comment>
<dbReference type="SUPFAM" id="SSF50978">
    <property type="entry name" value="WD40 repeat-like"/>
    <property type="match status" value="1"/>
</dbReference>
<dbReference type="Proteomes" id="UP000094801">
    <property type="component" value="Unassembled WGS sequence"/>
</dbReference>
<dbReference type="GO" id="GO:0051301">
    <property type="term" value="P:cell division"/>
    <property type="evidence" value="ECO:0007669"/>
    <property type="project" value="UniProtKB-KW"/>
</dbReference>
<comment type="pathway">
    <text evidence="1">Protein modification; protein ubiquitination.</text>
</comment>
<evidence type="ECO:0000256" key="2">
    <source>
        <dbReference type="ARBA" id="ARBA00006445"/>
    </source>
</evidence>
<dbReference type="CDD" id="cd00200">
    <property type="entry name" value="WD40"/>
    <property type="match status" value="1"/>
</dbReference>
<evidence type="ECO:0000256" key="4">
    <source>
        <dbReference type="ARBA" id="ARBA00022618"/>
    </source>
</evidence>
<feature type="compositionally biased region" description="Polar residues" evidence="9">
    <location>
        <begin position="22"/>
        <end position="31"/>
    </location>
</feature>
<keyword evidence="4" id="KW-0132">Cell division</keyword>
<feature type="domain" description="CDC20/Fizzy WD40" evidence="11">
    <location>
        <begin position="252"/>
        <end position="541"/>
    </location>
</feature>
<evidence type="ECO:0000256" key="8">
    <source>
        <dbReference type="PROSITE-ProRule" id="PRU00221"/>
    </source>
</evidence>
<evidence type="ECO:0000256" key="1">
    <source>
        <dbReference type="ARBA" id="ARBA00004906"/>
    </source>
</evidence>
<reference evidence="13" key="1">
    <citation type="submission" date="2016-04" db="EMBL/GenBank/DDBJ databases">
        <title>Comparative genomics of biotechnologically important yeasts.</title>
        <authorList>
            <consortium name="DOE Joint Genome Institute"/>
            <person name="Riley R."/>
            <person name="Haridas S."/>
            <person name="Wolfe K.H."/>
            <person name="Lopes M.R."/>
            <person name="Hittinger C.T."/>
            <person name="Goker M."/>
            <person name="Salamov A."/>
            <person name="Wisecaver J."/>
            <person name="Long T.M."/>
            <person name="Aerts A.L."/>
            <person name="Barry K."/>
            <person name="Choi C."/>
            <person name="Clum A."/>
            <person name="Coughlan A.Y."/>
            <person name="Deshpande S."/>
            <person name="Douglass A.P."/>
            <person name="Hanson S.J."/>
            <person name="Klenk H.-P."/>
            <person name="Labutti K."/>
            <person name="Lapidus A."/>
            <person name="Lindquist E."/>
            <person name="Lipzen A."/>
            <person name="Meier-Kolthoff J.P."/>
            <person name="Ohm R.A."/>
            <person name="Otillar R.P."/>
            <person name="Pangilinan J."/>
            <person name="Peng Y."/>
            <person name="Rokas A."/>
            <person name="Rosa C.A."/>
            <person name="Scheuner C."/>
            <person name="Sibirny A.A."/>
            <person name="Slot J.C."/>
            <person name="Stielow J.B."/>
            <person name="Sun H."/>
            <person name="Kurtzman C.P."/>
            <person name="Blackwell M."/>
            <person name="Grigoriev I.V."/>
            <person name="Jeffries T.W."/>
        </authorList>
    </citation>
    <scope>NUCLEOTIDE SEQUENCE [LARGE SCALE GENOMIC DNA]</scope>
    <source>
        <strain evidence="13">NRRL YB-2248</strain>
    </source>
</reference>
<dbReference type="PROSITE" id="PS50082">
    <property type="entry name" value="WD_REPEATS_2"/>
    <property type="match status" value="3"/>
</dbReference>
<dbReference type="GO" id="GO:0005680">
    <property type="term" value="C:anaphase-promoting complex"/>
    <property type="evidence" value="ECO:0007669"/>
    <property type="project" value="TreeGrafter"/>
</dbReference>
<dbReference type="InterPro" id="IPR033010">
    <property type="entry name" value="Cdc20/Fizzy"/>
</dbReference>
<feature type="region of interest" description="Disordered" evidence="9">
    <location>
        <begin position="1"/>
        <end position="56"/>
    </location>
</feature>
<feature type="repeat" description="WD" evidence="8">
    <location>
        <begin position="380"/>
        <end position="421"/>
    </location>
</feature>
<protein>
    <submittedName>
        <fullName evidence="12">Uncharacterized protein</fullName>
    </submittedName>
</protein>
<keyword evidence="3 8" id="KW-0853">WD repeat</keyword>
<organism evidence="12 13">
    <name type="scientific">[Candida] arabinofermentans NRRL YB-2248</name>
    <dbReference type="NCBI Taxonomy" id="983967"/>
    <lineage>
        <taxon>Eukaryota</taxon>
        <taxon>Fungi</taxon>
        <taxon>Dikarya</taxon>
        <taxon>Ascomycota</taxon>
        <taxon>Saccharomycotina</taxon>
        <taxon>Pichiomycetes</taxon>
        <taxon>Pichiales</taxon>
        <taxon>Pichiaceae</taxon>
        <taxon>Ogataea</taxon>
        <taxon>Ogataea/Candida clade</taxon>
    </lineage>
</organism>
<evidence type="ECO:0000256" key="6">
    <source>
        <dbReference type="ARBA" id="ARBA00022776"/>
    </source>
</evidence>
<dbReference type="InterPro" id="IPR015943">
    <property type="entry name" value="WD40/YVTN_repeat-like_dom_sf"/>
</dbReference>
<keyword evidence="6" id="KW-0498">Mitosis</keyword>
<dbReference type="EMBL" id="KV453848">
    <property type="protein sequence ID" value="ODV87374.1"/>
    <property type="molecule type" value="Genomic_DNA"/>
</dbReference>
<dbReference type="InterPro" id="IPR056150">
    <property type="entry name" value="WD40_CDC20-Fz"/>
</dbReference>
<dbReference type="GO" id="GO:0031145">
    <property type="term" value="P:anaphase-promoting complex-dependent catabolic process"/>
    <property type="evidence" value="ECO:0007669"/>
    <property type="project" value="TreeGrafter"/>
</dbReference>
<keyword evidence="7" id="KW-0131">Cell cycle</keyword>
<dbReference type="GO" id="GO:0010997">
    <property type="term" value="F:anaphase-promoting complex binding"/>
    <property type="evidence" value="ECO:0007669"/>
    <property type="project" value="InterPro"/>
</dbReference>
<evidence type="ECO:0000313" key="12">
    <source>
        <dbReference type="EMBL" id="ODV87374.1"/>
    </source>
</evidence>
<gene>
    <name evidence="12" type="ORF">CANARDRAFT_26772</name>
</gene>
<dbReference type="PANTHER" id="PTHR19918:SF1">
    <property type="entry name" value="FIZZY-RELATED PROTEIN HOMOLOG"/>
    <property type="match status" value="1"/>
</dbReference>
<dbReference type="Pfam" id="PF24807">
    <property type="entry name" value="WD40_CDC20-Fz"/>
    <property type="match status" value="1"/>
</dbReference>
<dbReference type="InterPro" id="IPR026000">
    <property type="entry name" value="Apc5_dom"/>
</dbReference>
<feature type="repeat" description="WD" evidence="8">
    <location>
        <begin position="297"/>
        <end position="338"/>
    </location>
</feature>
<feature type="compositionally biased region" description="Polar residues" evidence="9">
    <location>
        <begin position="191"/>
        <end position="212"/>
    </location>
</feature>
<feature type="compositionally biased region" description="Gly residues" evidence="9">
    <location>
        <begin position="1"/>
        <end position="10"/>
    </location>
</feature>
<dbReference type="PROSITE" id="PS50294">
    <property type="entry name" value="WD_REPEATS_REGION"/>
    <property type="match status" value="2"/>
</dbReference>
<dbReference type="Pfam" id="PF12862">
    <property type="entry name" value="ANAPC5"/>
    <property type="match status" value="1"/>
</dbReference>
<dbReference type="FunFam" id="2.130.10.10:FF:000025">
    <property type="entry name" value="FIZZY-related 2 isoform 1"/>
    <property type="match status" value="1"/>
</dbReference>
<sequence length="1398" mass="157668">MSFPSSGGGADNNDDSPMKNYPSLTPSTPKRSTTGNSTSNSLLASPSTPRRSKKVIYSDRYIPNRTGVDLQAAFGLANDQLYSFQSSSNDPAHNGANGGSSIENELDFLREQEANRTFDAVLKTELFGDNLPSNFTNNQAATTSSVPASTINSSSVQQITPPGSSSASHHNSQTNINDSNRPSDEALLRTPRQSGGNLFKFQSPSKGRPVSSSLNVQNELYSLSPVRADSQRLLLSPQKKPRAISKVPYRVLDAPELADDFYLNLVDWGAQDVLGVGLGSCLYLWDASSGSVNRLCDLGTNDTITSLSWIGAGTHLAIGTSSGLVEIWDATTSKCTRTMTGHSSRASSLAWNQHVLTSGSRDRTILHRDVREPAHYMKRLEHHKQEVCGLKWNIEENKLASGGNDNKLFVWEGMNEEPLYKFTEHQAAVKAIAWSPHQRGILASGGGTADRRIKIWNTITGMKINDVDTGSQVCNLSWSKNSNELVSTHGYSRNQIVIWKYNTMQQIASLTGHTYRVLYLAMSPDGQTIVTGAGDETLRFWNVFEKSKNETGHSSVLLDAFMQLRIKTVKTVVPIFTKHESVIELYKMTELQGTEGSLALTPVFATSKIPVLVLITGYCCKKIPSKIIPPILSTLVQLIENHAFDNGEEKDLITLFFPSLNEVLALIEDSITLFSRTTQDSEESISEGIETVHRYLLDALFQINSLDTFQDFLMNSSRLLSDPPVHRKYETAGLRQKPSKLLRSTSFLGRLVHNISLAADVMMFDEMVVLWRGFQHYRDEARDKWIQLNSNGRPTFVSKKVPIIDEQSEKDVELQQLILRNSGLATPLQENSTKVQVISQVDLAEMLEYQIQMLQKFAPPPSKSMKSVLQLMSKSQRGVIPSVYYIEYLECWKQGDYEGSFNALHRYFDYMMSNRQQLFYHYALLSLATLHASFGSDDEALRAIDEAIVVARENKDLDCLNYLLTWLFNFLKDRPHLYGKVNNQLTKSQILHFLKIKTKENKNWILQSMAYQYQALQYMMDGASLTKVLENITRASYIILSFDIGTDVCTTFIRNCQLSIANWGRTGVPALSKLYIDVALDPPGAKISTFDEVAVQMRLAIIKYEEGEIEEAFKLFQSYESLVKDDVSLLKIWQARLMLLKIDLWLKKCRYRPAAIFLGKMESQIKETCDQDLYYEFRYKQALYESQVGNCDKAISIVSENIHKLNKDDNSYNHFWFIEFQILYASFLVKSSSAPERALSIVIKVLKLARRSSSLALFVKACLVLAELLPKVDPARSCDDVEGILYQVMPHANQIGNISLISYGYYLLAKVLSMKLINDEKNYADDEMKVRFNRILEYLEMSIVGFKKMNDLKMMQLSFDIEKQLAEFSKHEELLNHSLQAIHQLDIRMQEESSYSVC</sequence>
<evidence type="ECO:0000313" key="13">
    <source>
        <dbReference type="Proteomes" id="UP000094801"/>
    </source>
</evidence>
<dbReference type="GO" id="GO:1990757">
    <property type="term" value="F:ubiquitin ligase activator activity"/>
    <property type="evidence" value="ECO:0007669"/>
    <property type="project" value="TreeGrafter"/>
</dbReference>
<dbReference type="InterPro" id="IPR011990">
    <property type="entry name" value="TPR-like_helical_dom_sf"/>
</dbReference>
<evidence type="ECO:0000256" key="7">
    <source>
        <dbReference type="ARBA" id="ARBA00023306"/>
    </source>
</evidence>
<dbReference type="Gene3D" id="2.130.10.10">
    <property type="entry name" value="YVTN repeat-like/Quinoprotein amine dehydrogenase"/>
    <property type="match status" value="1"/>
</dbReference>
<dbReference type="SUPFAM" id="SSF48452">
    <property type="entry name" value="TPR-like"/>
    <property type="match status" value="1"/>
</dbReference>